<reference evidence="2 3" key="1">
    <citation type="journal article" date="2014" name="Front. Genet.">
        <title>Genome and metabolic network of "Candidatus Phaeomarinobacter ectocarpi" Ec32, a new candidate genus of Alphaproteobacteria frequently associated with brown algae.</title>
        <authorList>
            <person name="Dittami S.M."/>
            <person name="Barbeyron T."/>
            <person name="Boyen C."/>
            <person name="Cambefort J."/>
            <person name="Collet G."/>
            <person name="Delage L."/>
            <person name="Gobet A."/>
            <person name="Groisillier A."/>
            <person name="Leblanc C."/>
            <person name="Michel G."/>
            <person name="Scornet D."/>
            <person name="Siegel A."/>
            <person name="Tapia J.E."/>
            <person name="Tonon T."/>
        </authorList>
    </citation>
    <scope>NUCLEOTIDE SEQUENCE [LARGE SCALE GENOMIC DNA]</scope>
    <source>
        <strain evidence="2 3">Ec32</strain>
    </source>
</reference>
<sequence length="38" mass="4495">MTRDMHCSFGLPDRFSRHTTDAKELSLLDEENREPEDD</sequence>
<keyword evidence="3" id="KW-1185">Reference proteome</keyword>
<feature type="compositionally biased region" description="Acidic residues" evidence="1">
    <location>
        <begin position="27"/>
        <end position="38"/>
    </location>
</feature>
<dbReference type="HOGENOM" id="CLU_3326090_0_0_5"/>
<dbReference type="AlphaFoldDB" id="X5MG74"/>
<dbReference type="KEGG" id="pect:BN1012_Phect2201"/>
<dbReference type="Proteomes" id="UP000032160">
    <property type="component" value="Chromosome I"/>
</dbReference>
<name>X5MG74_9HYPH</name>
<evidence type="ECO:0000313" key="3">
    <source>
        <dbReference type="Proteomes" id="UP000032160"/>
    </source>
</evidence>
<feature type="compositionally biased region" description="Basic and acidic residues" evidence="1">
    <location>
        <begin position="14"/>
        <end position="26"/>
    </location>
</feature>
<accession>X5MG74</accession>
<feature type="region of interest" description="Disordered" evidence="1">
    <location>
        <begin position="1"/>
        <end position="38"/>
    </location>
</feature>
<protein>
    <submittedName>
        <fullName evidence="2">Uncharacterized protein</fullName>
    </submittedName>
</protein>
<evidence type="ECO:0000313" key="2">
    <source>
        <dbReference type="EMBL" id="CDO60414.1"/>
    </source>
</evidence>
<organism evidence="2 3">
    <name type="scientific">Candidatus Phaeomarinibacter ectocarpi</name>
    <dbReference type="NCBI Taxonomy" id="1458461"/>
    <lineage>
        <taxon>Bacteria</taxon>
        <taxon>Pseudomonadati</taxon>
        <taxon>Pseudomonadota</taxon>
        <taxon>Alphaproteobacteria</taxon>
        <taxon>Hyphomicrobiales</taxon>
        <taxon>Parvibaculaceae</taxon>
        <taxon>Candidatus Phaeomarinibacter</taxon>
    </lineage>
</organism>
<proteinExistence type="predicted"/>
<gene>
    <name evidence="2" type="ORF">BN1012_Phect2201</name>
</gene>
<evidence type="ECO:0000256" key="1">
    <source>
        <dbReference type="SAM" id="MobiDB-lite"/>
    </source>
</evidence>
<dbReference type="STRING" id="1458461.BN1012_Phect2201"/>
<dbReference type="EMBL" id="HG966617">
    <property type="protein sequence ID" value="CDO60414.1"/>
    <property type="molecule type" value="Genomic_DNA"/>
</dbReference>